<protein>
    <submittedName>
        <fullName evidence="1">Uncharacterized protein</fullName>
    </submittedName>
</protein>
<name>A0AAW1NC28_SAPOF</name>
<sequence>MIRQTKPIKTLQHGNIIKTKHFHGEFHPKTSTLPLLTVLLRARHPGVIISNGPGFVISNEMVGRSLSLFPSPRKSGVRAVCCSYLVSGISFTVLVRPAIDLAFSSVRLVEKSWIALL</sequence>
<keyword evidence="2" id="KW-1185">Reference proteome</keyword>
<dbReference type="AlphaFoldDB" id="A0AAW1NC28"/>
<proteinExistence type="predicted"/>
<gene>
    <name evidence="1" type="ORF">RND81_01G020800</name>
</gene>
<evidence type="ECO:0000313" key="1">
    <source>
        <dbReference type="EMBL" id="KAK9755377.1"/>
    </source>
</evidence>
<organism evidence="1 2">
    <name type="scientific">Saponaria officinalis</name>
    <name type="common">Common soapwort</name>
    <name type="synonym">Lychnis saponaria</name>
    <dbReference type="NCBI Taxonomy" id="3572"/>
    <lineage>
        <taxon>Eukaryota</taxon>
        <taxon>Viridiplantae</taxon>
        <taxon>Streptophyta</taxon>
        <taxon>Embryophyta</taxon>
        <taxon>Tracheophyta</taxon>
        <taxon>Spermatophyta</taxon>
        <taxon>Magnoliopsida</taxon>
        <taxon>eudicotyledons</taxon>
        <taxon>Gunneridae</taxon>
        <taxon>Pentapetalae</taxon>
        <taxon>Caryophyllales</taxon>
        <taxon>Caryophyllaceae</taxon>
        <taxon>Caryophylleae</taxon>
        <taxon>Saponaria</taxon>
    </lineage>
</organism>
<dbReference type="Proteomes" id="UP001443914">
    <property type="component" value="Unassembled WGS sequence"/>
</dbReference>
<dbReference type="EMBL" id="JBDFQZ010000001">
    <property type="protein sequence ID" value="KAK9755377.1"/>
    <property type="molecule type" value="Genomic_DNA"/>
</dbReference>
<comment type="caution">
    <text evidence="1">The sequence shown here is derived from an EMBL/GenBank/DDBJ whole genome shotgun (WGS) entry which is preliminary data.</text>
</comment>
<accession>A0AAW1NC28</accession>
<evidence type="ECO:0000313" key="2">
    <source>
        <dbReference type="Proteomes" id="UP001443914"/>
    </source>
</evidence>
<reference evidence="1" key="1">
    <citation type="submission" date="2024-03" db="EMBL/GenBank/DDBJ databases">
        <title>WGS assembly of Saponaria officinalis var. Norfolk2.</title>
        <authorList>
            <person name="Jenkins J."/>
            <person name="Shu S."/>
            <person name="Grimwood J."/>
            <person name="Barry K."/>
            <person name="Goodstein D."/>
            <person name="Schmutz J."/>
            <person name="Leebens-Mack J."/>
            <person name="Osbourn A."/>
        </authorList>
    </citation>
    <scope>NUCLEOTIDE SEQUENCE [LARGE SCALE GENOMIC DNA]</scope>
    <source>
        <strain evidence="1">JIC</strain>
    </source>
</reference>